<comment type="caution">
    <text evidence="3">The sequence shown here is derived from an EMBL/GenBank/DDBJ whole genome shotgun (WGS) entry which is preliminary data.</text>
</comment>
<evidence type="ECO:0000313" key="4">
    <source>
        <dbReference type="Proteomes" id="UP001597371"/>
    </source>
</evidence>
<dbReference type="PANTHER" id="PTHR38463">
    <property type="entry name" value="STRESS RESPONSE PROTEIN YSNF"/>
    <property type="match status" value="1"/>
</dbReference>
<dbReference type="Proteomes" id="UP001597371">
    <property type="component" value="Unassembled WGS sequence"/>
</dbReference>
<feature type="domain" description="DUF2382" evidence="2">
    <location>
        <begin position="169"/>
        <end position="277"/>
    </location>
</feature>
<dbReference type="InterPro" id="IPR019060">
    <property type="entry name" value="DUF2382"/>
</dbReference>
<protein>
    <submittedName>
        <fullName evidence="3">YsnF/AvaK domain-containing protein</fullName>
    </submittedName>
</protein>
<reference evidence="4" key="1">
    <citation type="journal article" date="2019" name="Int. J. Syst. Evol. Microbiol.">
        <title>The Global Catalogue of Microorganisms (GCM) 10K type strain sequencing project: providing services to taxonomists for standard genome sequencing and annotation.</title>
        <authorList>
            <consortium name="The Broad Institute Genomics Platform"/>
            <consortium name="The Broad Institute Genome Sequencing Center for Infectious Disease"/>
            <person name="Wu L."/>
            <person name="Ma J."/>
        </authorList>
    </citation>
    <scope>NUCLEOTIDE SEQUENCE [LARGE SCALE GENOMIC DNA]</scope>
    <source>
        <strain evidence="4">ZS-35-S2</strain>
    </source>
</reference>
<sequence length="309" mass="33669">MSMTTSSTSSSQYVTAFFDSREEADAAVERIVDEGIARGDIRIVEGAGASAGVAPERDRGFFEALGDFFMPDEDRHSYAEGLRRGGYLVSLPTTAANRDRVIDILDDEGTVNMEEREESWRSEGWSGTASGGVSGYDAGLATTGATSGAATGTAAYAASGEVQDHDGTIEVVEENLRVGKRDVSHGRVRVRSYVVEEAVNQNIDLHSERVDVQRRAVDRPAAGVDAFRDRTIELEETAEEAVISKEARVVEEIDLNRTVEDRTETVSDTVRRTEVEIEDERAGASRLAGETTSARAETEEERLAALRRR</sequence>
<dbReference type="RefSeq" id="WP_245195696.1">
    <property type="nucleotide sequence ID" value="NZ_CP072611.1"/>
</dbReference>
<dbReference type="PANTHER" id="PTHR38463:SF1">
    <property type="entry name" value="STRESS RESPONSE PROTEIN YSNF"/>
    <property type="match status" value="1"/>
</dbReference>
<organism evidence="3 4">
    <name type="scientific">Aureimonas populi</name>
    <dbReference type="NCBI Taxonomy" id="1701758"/>
    <lineage>
        <taxon>Bacteria</taxon>
        <taxon>Pseudomonadati</taxon>
        <taxon>Pseudomonadota</taxon>
        <taxon>Alphaproteobacteria</taxon>
        <taxon>Hyphomicrobiales</taxon>
        <taxon>Aurantimonadaceae</taxon>
        <taxon>Aureimonas</taxon>
    </lineage>
</organism>
<accession>A0ABW5CNY1</accession>
<dbReference type="EMBL" id="JBHUIJ010000013">
    <property type="protein sequence ID" value="MFD2237996.1"/>
    <property type="molecule type" value="Genomic_DNA"/>
</dbReference>
<keyword evidence="4" id="KW-1185">Reference proteome</keyword>
<evidence type="ECO:0000259" key="2">
    <source>
        <dbReference type="Pfam" id="PF09557"/>
    </source>
</evidence>
<name>A0ABW5CNY1_9HYPH</name>
<proteinExistence type="predicted"/>
<gene>
    <name evidence="3" type="ORF">ACFSKQ_11060</name>
</gene>
<evidence type="ECO:0000256" key="1">
    <source>
        <dbReference type="SAM" id="MobiDB-lite"/>
    </source>
</evidence>
<dbReference type="InterPro" id="IPR052967">
    <property type="entry name" value="Stress_Response_Assoc"/>
</dbReference>
<dbReference type="Pfam" id="PF09557">
    <property type="entry name" value="DUF2382"/>
    <property type="match status" value="1"/>
</dbReference>
<evidence type="ECO:0000313" key="3">
    <source>
        <dbReference type="EMBL" id="MFD2237996.1"/>
    </source>
</evidence>
<feature type="region of interest" description="Disordered" evidence="1">
    <location>
        <begin position="277"/>
        <end position="309"/>
    </location>
</feature>